<protein>
    <submittedName>
        <fullName evidence="3">Energy transducer TonB</fullName>
    </submittedName>
</protein>
<comment type="caution">
    <text evidence="3">The sequence shown here is derived from an EMBL/GenBank/DDBJ whole genome shotgun (WGS) entry which is preliminary data.</text>
</comment>
<name>A0ABV7FJH3_9GAMM</name>
<feature type="chain" id="PRO_5045573092" evidence="1">
    <location>
        <begin position="25"/>
        <end position="461"/>
    </location>
</feature>
<dbReference type="Pfam" id="PF08238">
    <property type="entry name" value="Sel1"/>
    <property type="match status" value="3"/>
</dbReference>
<dbReference type="RefSeq" id="WP_378120331.1">
    <property type="nucleotide sequence ID" value="NZ_JBHRTF010000006.1"/>
</dbReference>
<feature type="signal peptide" evidence="1">
    <location>
        <begin position="1"/>
        <end position="24"/>
    </location>
</feature>
<accession>A0ABV7FJH3</accession>
<evidence type="ECO:0000313" key="3">
    <source>
        <dbReference type="EMBL" id="MFC3116735.1"/>
    </source>
</evidence>
<dbReference type="PANTHER" id="PTHR11102:SF160">
    <property type="entry name" value="ERAD-ASSOCIATED E3 UBIQUITIN-PROTEIN LIGASE COMPONENT HRD3"/>
    <property type="match status" value="1"/>
</dbReference>
<evidence type="ECO:0000313" key="4">
    <source>
        <dbReference type="Proteomes" id="UP001595555"/>
    </source>
</evidence>
<dbReference type="Proteomes" id="UP001595555">
    <property type="component" value="Unassembled WGS sequence"/>
</dbReference>
<keyword evidence="4" id="KW-1185">Reference proteome</keyword>
<keyword evidence="1" id="KW-0732">Signal</keyword>
<dbReference type="SMART" id="SM00671">
    <property type="entry name" value="SEL1"/>
    <property type="match status" value="3"/>
</dbReference>
<dbReference type="Pfam" id="PF03544">
    <property type="entry name" value="TonB_C"/>
    <property type="match status" value="1"/>
</dbReference>
<dbReference type="InterPro" id="IPR011990">
    <property type="entry name" value="TPR-like_helical_dom_sf"/>
</dbReference>
<dbReference type="InterPro" id="IPR037682">
    <property type="entry name" value="TonB_C"/>
</dbReference>
<dbReference type="SUPFAM" id="SSF74653">
    <property type="entry name" value="TolA/TonB C-terminal domain"/>
    <property type="match status" value="1"/>
</dbReference>
<gene>
    <name evidence="3" type="ORF">ACFODX_14285</name>
</gene>
<evidence type="ECO:0000259" key="2">
    <source>
        <dbReference type="PROSITE" id="PS52015"/>
    </source>
</evidence>
<dbReference type="PROSITE" id="PS52015">
    <property type="entry name" value="TONB_CTD"/>
    <property type="match status" value="1"/>
</dbReference>
<dbReference type="Gene3D" id="1.25.40.10">
    <property type="entry name" value="Tetratricopeptide repeat domain"/>
    <property type="match status" value="2"/>
</dbReference>
<sequence length="461" mass="51984">MSLSNKTKFIVAALITLWSNFLCADFELGMNYYNAGDFENAYREFYDAARYGDHDAQNNIGVMYYRGEYQPKNIIMSYAWMALGAQNEPASDAALHNKILAKMTPAEQQIAKEEFQKLLAEYGDAAIEEKLTPALAGTSLDVKSQRAIKRVPPSYPDAMLRQGASGFVDMVFTIDKHGFTRDHTPTYSVSTAFTKAATTALRQFQFEPMKVNGKPVDVNGMRMRFTFEVKGTSYSKSKLDKTIVDMRAKAESGSDKDKLGYAYFLELLPSFASDYKTDDNPNKWYVEAANQGNGVASYFLGRNILYGNMCTQNSAQSMGWLLKAAKSGVVDAQYMLAIESFSGARFEKNEDKAFYWLTRSATTSPAAKLRYAWILATHPDTKRRDGKLANQYLSQIAKNHLDRQTYLRTHAAVAAENGDFKQAVKWQKQALRDARALDLPDEYLQQQLASYSAQKPWREEI</sequence>
<feature type="domain" description="TonB C-terminal" evidence="2">
    <location>
        <begin position="140"/>
        <end position="236"/>
    </location>
</feature>
<dbReference type="InterPro" id="IPR006597">
    <property type="entry name" value="Sel1-like"/>
</dbReference>
<organism evidence="3 4">
    <name type="scientific">Cellvibrio fontiphilus</name>
    <dbReference type="NCBI Taxonomy" id="1815559"/>
    <lineage>
        <taxon>Bacteria</taxon>
        <taxon>Pseudomonadati</taxon>
        <taxon>Pseudomonadota</taxon>
        <taxon>Gammaproteobacteria</taxon>
        <taxon>Cellvibrionales</taxon>
        <taxon>Cellvibrionaceae</taxon>
        <taxon>Cellvibrio</taxon>
    </lineage>
</organism>
<dbReference type="EMBL" id="JBHRTF010000006">
    <property type="protein sequence ID" value="MFC3116735.1"/>
    <property type="molecule type" value="Genomic_DNA"/>
</dbReference>
<dbReference type="SUPFAM" id="SSF81901">
    <property type="entry name" value="HCP-like"/>
    <property type="match status" value="2"/>
</dbReference>
<evidence type="ECO:0000256" key="1">
    <source>
        <dbReference type="SAM" id="SignalP"/>
    </source>
</evidence>
<dbReference type="InterPro" id="IPR050767">
    <property type="entry name" value="Sel1_AlgK"/>
</dbReference>
<dbReference type="Gene3D" id="3.30.1150.10">
    <property type="match status" value="1"/>
</dbReference>
<dbReference type="PANTHER" id="PTHR11102">
    <property type="entry name" value="SEL-1-LIKE PROTEIN"/>
    <property type="match status" value="1"/>
</dbReference>
<proteinExistence type="predicted"/>
<reference evidence="4" key="1">
    <citation type="journal article" date="2019" name="Int. J. Syst. Evol. Microbiol.">
        <title>The Global Catalogue of Microorganisms (GCM) 10K type strain sequencing project: providing services to taxonomists for standard genome sequencing and annotation.</title>
        <authorList>
            <consortium name="The Broad Institute Genomics Platform"/>
            <consortium name="The Broad Institute Genome Sequencing Center for Infectious Disease"/>
            <person name="Wu L."/>
            <person name="Ma J."/>
        </authorList>
    </citation>
    <scope>NUCLEOTIDE SEQUENCE [LARGE SCALE GENOMIC DNA]</scope>
    <source>
        <strain evidence="4">KCTC 52237</strain>
    </source>
</reference>